<feature type="transmembrane region" description="Helical" evidence="1">
    <location>
        <begin position="49"/>
        <end position="73"/>
    </location>
</feature>
<dbReference type="OrthoDB" id="2233577at2"/>
<feature type="transmembrane region" description="Helical" evidence="1">
    <location>
        <begin position="85"/>
        <end position="110"/>
    </location>
</feature>
<dbReference type="EMBL" id="CP002403">
    <property type="protein sequence ID" value="ADU20906.1"/>
    <property type="molecule type" value="Genomic_DNA"/>
</dbReference>
<dbReference type="Pfam" id="PF02517">
    <property type="entry name" value="Rce1-like"/>
    <property type="match status" value="1"/>
</dbReference>
<dbReference type="GO" id="GO:0080120">
    <property type="term" value="P:CAAX-box protein maturation"/>
    <property type="evidence" value="ECO:0007669"/>
    <property type="project" value="UniProtKB-ARBA"/>
</dbReference>
<feature type="domain" description="CAAX prenyl protease 2/Lysostaphin resistance protein A-like" evidence="2">
    <location>
        <begin position="130"/>
        <end position="234"/>
    </location>
</feature>
<feature type="transmembrane region" description="Helical" evidence="1">
    <location>
        <begin position="262"/>
        <end position="277"/>
    </location>
</feature>
<evidence type="ECO:0000313" key="4">
    <source>
        <dbReference type="Proteomes" id="UP000006919"/>
    </source>
</evidence>
<dbReference type="RefSeq" id="WP_013497098.1">
    <property type="nucleotide sequence ID" value="NC_014833.1"/>
</dbReference>
<feature type="transmembrane region" description="Helical" evidence="1">
    <location>
        <begin position="166"/>
        <end position="186"/>
    </location>
</feature>
<reference evidence="3 4" key="1">
    <citation type="journal article" date="2011" name="J. Bacteriol.">
        <title>Complete genome of the cellulolytic ruminal bacterium Ruminococcus albus 7.</title>
        <authorList>
            <person name="Suen G."/>
            <person name="Stevenson D.M."/>
            <person name="Bruce D.C."/>
            <person name="Chertkov O."/>
            <person name="Copeland A."/>
            <person name="Cheng J.F."/>
            <person name="Detter C."/>
            <person name="Detter J.C."/>
            <person name="Goodwin L.A."/>
            <person name="Han C.S."/>
            <person name="Hauser L.J."/>
            <person name="Ivanova N.N."/>
            <person name="Kyrpides N.C."/>
            <person name="Land M.L."/>
            <person name="Lapidus A."/>
            <person name="Lucas S."/>
            <person name="Ovchinnikova G."/>
            <person name="Pitluck S."/>
            <person name="Tapia R."/>
            <person name="Woyke T."/>
            <person name="Boyum J."/>
            <person name="Mead D."/>
            <person name="Weimer P.J."/>
        </authorList>
    </citation>
    <scope>NUCLEOTIDE SEQUENCE [LARGE SCALE GENOMIC DNA]</scope>
    <source>
        <strain evidence="4">ATCC 27210 / DSM 20455 / JCM 14654 / NCDO 2250 / 7</strain>
    </source>
</reference>
<feature type="transmembrane region" description="Helical" evidence="1">
    <location>
        <begin position="130"/>
        <end position="154"/>
    </location>
</feature>
<dbReference type="AlphaFoldDB" id="E6UDS8"/>
<feature type="transmembrane region" description="Helical" evidence="1">
    <location>
        <begin position="20"/>
        <end position="43"/>
    </location>
</feature>
<dbReference type="Proteomes" id="UP000006919">
    <property type="component" value="Chromosome"/>
</dbReference>
<dbReference type="KEGG" id="ral:Rumal_0349"/>
<name>E6UDS8_RUMA7</name>
<dbReference type="eggNOG" id="COG1266">
    <property type="taxonomic scope" value="Bacteria"/>
</dbReference>
<keyword evidence="1" id="KW-1133">Transmembrane helix</keyword>
<dbReference type="GO" id="GO:0004175">
    <property type="term" value="F:endopeptidase activity"/>
    <property type="evidence" value="ECO:0007669"/>
    <property type="project" value="UniProtKB-ARBA"/>
</dbReference>
<dbReference type="PANTHER" id="PTHR36435:SF1">
    <property type="entry name" value="CAAX AMINO TERMINAL PROTEASE FAMILY PROTEIN"/>
    <property type="match status" value="1"/>
</dbReference>
<evidence type="ECO:0000256" key="1">
    <source>
        <dbReference type="SAM" id="Phobius"/>
    </source>
</evidence>
<evidence type="ECO:0000313" key="3">
    <source>
        <dbReference type="EMBL" id="ADU20906.1"/>
    </source>
</evidence>
<dbReference type="PANTHER" id="PTHR36435">
    <property type="entry name" value="SLR1288 PROTEIN"/>
    <property type="match status" value="1"/>
</dbReference>
<organism evidence="3 4">
    <name type="scientific">Ruminococcus albus (strain ATCC 27210 / DSM 20455 / JCM 14654 / NCDO 2250 / 7)</name>
    <dbReference type="NCBI Taxonomy" id="697329"/>
    <lineage>
        <taxon>Bacteria</taxon>
        <taxon>Bacillati</taxon>
        <taxon>Bacillota</taxon>
        <taxon>Clostridia</taxon>
        <taxon>Eubacteriales</taxon>
        <taxon>Oscillospiraceae</taxon>
        <taxon>Ruminococcus</taxon>
    </lineage>
</organism>
<dbReference type="HOGENOM" id="CLU_063229_0_0_9"/>
<dbReference type="InterPro" id="IPR052710">
    <property type="entry name" value="CAAX_protease"/>
</dbReference>
<dbReference type="STRING" id="697329.Rumal_0349"/>
<protein>
    <submittedName>
        <fullName evidence="3">Abortive infection protein</fullName>
    </submittedName>
</protein>
<keyword evidence="1" id="KW-0472">Membrane</keyword>
<accession>E6UDS8</accession>
<sequence length="293" mass="31569">MEETMIQEKGSTPVTAGAVFRTAGIVIGSAASFLVSSLIGGIICQKAGISGYAAQFTTGLVSLAFYIVILILLKKKCVLTTKGNGFFGGLLTGLFMVYSSVVALASELFVSTEGKTAKIVMPSELHFGSEQVWCILALFVAAGICEELLFRGIIFNVLRDLFGRSTVKGTVTAVFVSGILFGLYHFLNLTAGIGLDAVLPQVVSTAGLGIFLCAVYARWGNIWITVFLHALMDICVVLPGSMKNNENIVESISSNMSDPRKYIGFFIYAALAIYLLRKDKRPQMFTYSVSDDQ</sequence>
<keyword evidence="1" id="KW-0812">Transmembrane</keyword>
<feature type="transmembrane region" description="Helical" evidence="1">
    <location>
        <begin position="198"/>
        <end position="217"/>
    </location>
</feature>
<dbReference type="InterPro" id="IPR003675">
    <property type="entry name" value="Rce1/LyrA-like_dom"/>
</dbReference>
<evidence type="ECO:0000259" key="2">
    <source>
        <dbReference type="Pfam" id="PF02517"/>
    </source>
</evidence>
<gene>
    <name evidence="3" type="ordered locus">Rumal_0349</name>
</gene>
<feature type="transmembrane region" description="Helical" evidence="1">
    <location>
        <begin position="222"/>
        <end position="242"/>
    </location>
</feature>
<proteinExistence type="predicted"/>